<dbReference type="EMBL" id="HBFN01009090">
    <property type="protein sequence ID" value="CAD8788375.1"/>
    <property type="molecule type" value="Transcribed_RNA"/>
</dbReference>
<name>A0A7S0VFZ2_9CRYP</name>
<feature type="compositionally biased region" description="Basic residues" evidence="1">
    <location>
        <begin position="116"/>
        <end position="129"/>
    </location>
</feature>
<feature type="region of interest" description="Disordered" evidence="1">
    <location>
        <begin position="100"/>
        <end position="129"/>
    </location>
</feature>
<organism evidence="2">
    <name type="scientific">Hemiselmis tepida</name>
    <dbReference type="NCBI Taxonomy" id="464990"/>
    <lineage>
        <taxon>Eukaryota</taxon>
        <taxon>Cryptophyceae</taxon>
        <taxon>Cryptomonadales</taxon>
        <taxon>Hemiselmidaceae</taxon>
        <taxon>Hemiselmis</taxon>
    </lineage>
</organism>
<dbReference type="AlphaFoldDB" id="A0A7S0VFZ2"/>
<gene>
    <name evidence="2" type="ORF">HTEP1355_LOCUS5277</name>
</gene>
<accession>A0A7S0VFZ2</accession>
<evidence type="ECO:0000256" key="1">
    <source>
        <dbReference type="SAM" id="MobiDB-lite"/>
    </source>
</evidence>
<reference evidence="2" key="1">
    <citation type="submission" date="2021-01" db="EMBL/GenBank/DDBJ databases">
        <authorList>
            <person name="Corre E."/>
            <person name="Pelletier E."/>
            <person name="Niang G."/>
            <person name="Scheremetjew M."/>
            <person name="Finn R."/>
            <person name="Kale V."/>
            <person name="Holt S."/>
            <person name="Cochrane G."/>
            <person name="Meng A."/>
            <person name="Brown T."/>
            <person name="Cohen L."/>
        </authorList>
    </citation>
    <scope>NUCLEOTIDE SEQUENCE</scope>
    <source>
        <strain evidence="2">CCMP443</strain>
    </source>
</reference>
<feature type="compositionally biased region" description="Basic and acidic residues" evidence="1">
    <location>
        <begin position="100"/>
        <end position="115"/>
    </location>
</feature>
<protein>
    <submittedName>
        <fullName evidence="2">Uncharacterized protein</fullName>
    </submittedName>
</protein>
<evidence type="ECO:0000313" key="2">
    <source>
        <dbReference type="EMBL" id="CAD8788375.1"/>
    </source>
</evidence>
<sequence length="129" mass="15204">MPGPKTMNELEELGQKPNLHLRNDWDAHVQDAHFSTRHDSAPKRDFFAKLADARRDLNATFDPEEHTYAAVGKRQGWHRASGMHHISYDFAKKLDEARESTREARKKVDEEEERMKKKLGGRRQRPFFY</sequence>
<proteinExistence type="predicted"/>